<dbReference type="EMBL" id="CAJVPL010009281">
    <property type="protein sequence ID" value="CAG8677471.1"/>
    <property type="molecule type" value="Genomic_DNA"/>
</dbReference>
<feature type="non-terminal residue" evidence="2">
    <location>
        <position position="1"/>
    </location>
</feature>
<keyword evidence="1" id="KW-0472">Membrane</keyword>
<comment type="caution">
    <text evidence="2">The sequence shown here is derived from an EMBL/GenBank/DDBJ whole genome shotgun (WGS) entry which is preliminary data.</text>
</comment>
<keyword evidence="1" id="KW-1133">Transmembrane helix</keyword>
<reference evidence="2" key="1">
    <citation type="submission" date="2021-06" db="EMBL/GenBank/DDBJ databases">
        <authorList>
            <person name="Kallberg Y."/>
            <person name="Tangrot J."/>
            <person name="Rosling A."/>
        </authorList>
    </citation>
    <scope>NUCLEOTIDE SEQUENCE</scope>
    <source>
        <strain evidence="2">MT106</strain>
    </source>
</reference>
<feature type="transmembrane region" description="Helical" evidence="1">
    <location>
        <begin position="38"/>
        <end position="63"/>
    </location>
</feature>
<evidence type="ECO:0000256" key="1">
    <source>
        <dbReference type="SAM" id="Phobius"/>
    </source>
</evidence>
<feature type="non-terminal residue" evidence="2">
    <location>
        <position position="147"/>
    </location>
</feature>
<protein>
    <submittedName>
        <fullName evidence="2">13398_t:CDS:1</fullName>
    </submittedName>
</protein>
<name>A0A9N9EMB6_9GLOM</name>
<proteinExistence type="predicted"/>
<evidence type="ECO:0000313" key="3">
    <source>
        <dbReference type="Proteomes" id="UP000789831"/>
    </source>
</evidence>
<organism evidence="2 3">
    <name type="scientific">Ambispora gerdemannii</name>
    <dbReference type="NCBI Taxonomy" id="144530"/>
    <lineage>
        <taxon>Eukaryota</taxon>
        <taxon>Fungi</taxon>
        <taxon>Fungi incertae sedis</taxon>
        <taxon>Mucoromycota</taxon>
        <taxon>Glomeromycotina</taxon>
        <taxon>Glomeromycetes</taxon>
        <taxon>Archaeosporales</taxon>
        <taxon>Ambisporaceae</taxon>
        <taxon>Ambispora</taxon>
    </lineage>
</organism>
<gene>
    <name evidence="2" type="ORF">AGERDE_LOCUS12521</name>
</gene>
<dbReference type="Proteomes" id="UP000789831">
    <property type="component" value="Unassembled WGS sequence"/>
</dbReference>
<sequence>RNESTSHPILQEQFLNIKRERLLLLKGLNLFPLHCPTIFLVGISILDFLLGLILLIICLNWYGTRDSNPQHPKVPGPKPGVSSHSTNPALLVSCGGIEPPTFCLKGKHSTADANFMAGVAGIEPTIKESKSFALPLGYTPKVIASFL</sequence>
<accession>A0A9N9EMB6</accession>
<keyword evidence="3" id="KW-1185">Reference proteome</keyword>
<evidence type="ECO:0000313" key="2">
    <source>
        <dbReference type="EMBL" id="CAG8677471.1"/>
    </source>
</evidence>
<dbReference type="AlphaFoldDB" id="A0A9N9EMB6"/>
<keyword evidence="1" id="KW-0812">Transmembrane</keyword>